<accession>A0A0F9I6N6</accession>
<proteinExistence type="predicted"/>
<reference evidence="1" key="1">
    <citation type="journal article" date="2015" name="Nature">
        <title>Complex archaea that bridge the gap between prokaryotes and eukaryotes.</title>
        <authorList>
            <person name="Spang A."/>
            <person name="Saw J.H."/>
            <person name="Jorgensen S.L."/>
            <person name="Zaremba-Niedzwiedzka K."/>
            <person name="Martijn J."/>
            <person name="Lind A.E."/>
            <person name="van Eijk R."/>
            <person name="Schleper C."/>
            <person name="Guy L."/>
            <person name="Ettema T.J."/>
        </authorList>
    </citation>
    <scope>NUCLEOTIDE SEQUENCE</scope>
</reference>
<comment type="caution">
    <text evidence="1">The sequence shown here is derived from an EMBL/GenBank/DDBJ whole genome shotgun (WGS) entry which is preliminary data.</text>
</comment>
<gene>
    <name evidence="1" type="ORF">LCGC14_1617840</name>
</gene>
<dbReference type="AlphaFoldDB" id="A0A0F9I6N6"/>
<sequence length="185" mass="22070">MPELGEIRRGAELGFRSRCNHVWQACEECGRQRWVQYPNGKAQHKRCFECAVNSRSHRIETIHGYIRIRLKENNFFYSMVCKDGYVLEHRLIVAKALGRNLHPWEIVHHKGTKYPKGSIENKQDNRYPENLKLVQEMQHNQITIMENKIDKLLDGQKELLQEIRILRLQNKLLREDIGTKEVRIW</sequence>
<evidence type="ECO:0008006" key="2">
    <source>
        <dbReference type="Google" id="ProtNLM"/>
    </source>
</evidence>
<protein>
    <recommendedName>
        <fullName evidence="2">HNH nuclease domain-containing protein</fullName>
    </recommendedName>
</protein>
<evidence type="ECO:0000313" key="1">
    <source>
        <dbReference type="EMBL" id="KKM23177.1"/>
    </source>
</evidence>
<name>A0A0F9I6N6_9ZZZZ</name>
<organism evidence="1">
    <name type="scientific">marine sediment metagenome</name>
    <dbReference type="NCBI Taxonomy" id="412755"/>
    <lineage>
        <taxon>unclassified sequences</taxon>
        <taxon>metagenomes</taxon>
        <taxon>ecological metagenomes</taxon>
    </lineage>
</organism>
<dbReference type="EMBL" id="LAZR01013183">
    <property type="protein sequence ID" value="KKM23177.1"/>
    <property type="molecule type" value="Genomic_DNA"/>
</dbReference>